<reference evidence="1" key="1">
    <citation type="journal article" date="2015" name="Nature">
        <title>Complex archaea that bridge the gap between prokaryotes and eukaryotes.</title>
        <authorList>
            <person name="Spang A."/>
            <person name="Saw J.H."/>
            <person name="Jorgensen S.L."/>
            <person name="Zaremba-Niedzwiedzka K."/>
            <person name="Martijn J."/>
            <person name="Lind A.E."/>
            <person name="van Eijk R."/>
            <person name="Schleper C."/>
            <person name="Guy L."/>
            <person name="Ettema T.J."/>
        </authorList>
    </citation>
    <scope>NUCLEOTIDE SEQUENCE</scope>
</reference>
<gene>
    <name evidence="1" type="ORF">LCGC14_1787070</name>
</gene>
<comment type="caution">
    <text evidence="1">The sequence shown here is derived from an EMBL/GenBank/DDBJ whole genome shotgun (WGS) entry which is preliminary data.</text>
</comment>
<dbReference type="EMBL" id="LAZR01017005">
    <property type="protein sequence ID" value="KKM02175.1"/>
    <property type="molecule type" value="Genomic_DNA"/>
</dbReference>
<organism evidence="1">
    <name type="scientific">marine sediment metagenome</name>
    <dbReference type="NCBI Taxonomy" id="412755"/>
    <lineage>
        <taxon>unclassified sequences</taxon>
        <taxon>metagenomes</taxon>
        <taxon>ecological metagenomes</taxon>
    </lineage>
</organism>
<sequence>MENLDQNKFYKPNYSRLFNKIKDIRTPIKNEILIALLDGQWHSELDLIRVTKKQHNFVGAVTLGTMVHSLNHYIKNNYLQKKVVNGKMYYKISDNYVGLTRAAYRFESKDFL</sequence>
<evidence type="ECO:0008006" key="2">
    <source>
        <dbReference type="Google" id="ProtNLM"/>
    </source>
</evidence>
<protein>
    <recommendedName>
        <fullName evidence="2">HTH arsR-type domain-containing protein</fullName>
    </recommendedName>
</protein>
<dbReference type="AlphaFoldDB" id="A0A0F9GTM1"/>
<proteinExistence type="predicted"/>
<evidence type="ECO:0000313" key="1">
    <source>
        <dbReference type="EMBL" id="KKM02175.1"/>
    </source>
</evidence>
<name>A0A0F9GTM1_9ZZZZ</name>
<accession>A0A0F9GTM1</accession>